<feature type="region of interest" description="Disordered" evidence="5">
    <location>
        <begin position="730"/>
        <end position="776"/>
    </location>
</feature>
<protein>
    <submittedName>
        <fullName evidence="8">Uncharacterized protein</fullName>
    </submittedName>
</protein>
<dbReference type="InterPro" id="IPR027353">
    <property type="entry name" value="NET_dom"/>
</dbReference>
<dbReference type="PROSITE" id="PS50014">
    <property type="entry name" value="BROMODOMAIN_2"/>
    <property type="match status" value="1"/>
</dbReference>
<dbReference type="PRINTS" id="PR00503">
    <property type="entry name" value="BROMODOMAIN"/>
</dbReference>
<accession>A0A9Q1MJT6</accession>
<evidence type="ECO:0000313" key="9">
    <source>
        <dbReference type="Proteomes" id="UP001152561"/>
    </source>
</evidence>
<reference evidence="9" key="1">
    <citation type="journal article" date="2023" name="Proc. Natl. Acad. Sci. U.S.A.">
        <title>Genomic and structural basis for evolution of tropane alkaloid biosynthesis.</title>
        <authorList>
            <person name="Wanga Y.-J."/>
            <person name="Taina T."/>
            <person name="Yua J.-Y."/>
            <person name="Lia J."/>
            <person name="Xua B."/>
            <person name="Chenc J."/>
            <person name="D'Auriad J.C."/>
            <person name="Huanga J.-P."/>
            <person name="Huanga S.-X."/>
        </authorList>
    </citation>
    <scope>NUCLEOTIDE SEQUENCE [LARGE SCALE GENOMIC DNA]</scope>
    <source>
        <strain evidence="9">cv. KIB-2019</strain>
    </source>
</reference>
<feature type="compositionally biased region" description="Pro residues" evidence="5">
    <location>
        <begin position="566"/>
        <end position="577"/>
    </location>
</feature>
<dbReference type="InterPro" id="IPR037377">
    <property type="entry name" value="GTE_bromo"/>
</dbReference>
<dbReference type="SUPFAM" id="SSF47370">
    <property type="entry name" value="Bromodomain"/>
    <property type="match status" value="1"/>
</dbReference>
<evidence type="ECO:0000256" key="4">
    <source>
        <dbReference type="PROSITE-ProRule" id="PRU00035"/>
    </source>
</evidence>
<dbReference type="Pfam" id="PF25516">
    <property type="entry name" value="PTPase"/>
    <property type="match status" value="1"/>
</dbReference>
<organism evidence="8 9">
    <name type="scientific">Anisodus acutangulus</name>
    <dbReference type="NCBI Taxonomy" id="402998"/>
    <lineage>
        <taxon>Eukaryota</taxon>
        <taxon>Viridiplantae</taxon>
        <taxon>Streptophyta</taxon>
        <taxon>Embryophyta</taxon>
        <taxon>Tracheophyta</taxon>
        <taxon>Spermatophyta</taxon>
        <taxon>Magnoliopsida</taxon>
        <taxon>eudicotyledons</taxon>
        <taxon>Gunneridae</taxon>
        <taxon>Pentapetalae</taxon>
        <taxon>asterids</taxon>
        <taxon>lamiids</taxon>
        <taxon>Solanales</taxon>
        <taxon>Solanaceae</taxon>
        <taxon>Solanoideae</taxon>
        <taxon>Hyoscyameae</taxon>
        <taxon>Anisodus</taxon>
    </lineage>
</organism>
<dbReference type="PANTHER" id="PTHR45926">
    <property type="entry name" value="OSJNBA0053K19.4 PROTEIN"/>
    <property type="match status" value="1"/>
</dbReference>
<comment type="caution">
    <text evidence="8">The sequence shown here is derived from an EMBL/GenBank/DDBJ whole genome shotgun (WGS) entry which is preliminary data.</text>
</comment>
<dbReference type="EMBL" id="JAJAGQ010000006">
    <property type="protein sequence ID" value="KAJ8561019.1"/>
    <property type="molecule type" value="Genomic_DNA"/>
</dbReference>
<feature type="compositionally biased region" description="Basic and acidic residues" evidence="5">
    <location>
        <begin position="393"/>
        <end position="403"/>
    </location>
</feature>
<feature type="region of interest" description="Disordered" evidence="5">
    <location>
        <begin position="104"/>
        <end position="128"/>
    </location>
</feature>
<keyword evidence="2 4" id="KW-0103">Bromodomain</keyword>
<gene>
    <name evidence="8" type="ORF">K7X08_027209</name>
</gene>
<sequence length="776" mass="86398">MQGIKQLNIDDTIEFTDNISEADVLLALQFKLKKNSRIQAAARSHGIPIYVTKTSDPNRKPENTLLSTGFLVLLGLISCMASNADDLNSRERLRWGSPSKVYTRKRRRIQKTDLHNAAGTAATTATDPISAARGEDEINNKVLQPSLQTLEDGEAKSAKKSLEQRLQHREEEAEPQLKDSSPRNLEDGRVSDHVELINGGEVQEDIRGLPVDLDGRDVPEVGGGEDRDAEPEVTVKPVISRVEGRVRINLTGGRSRDEIRDLRRVLEGELDQIRSLVTKLEAKEHQLTTHNTSTTNGGVNNNVGRISAIPGGVVNSYSHPQYMDNNGVMNNSRSLVRVNSEVGSVGHPESRLLQPPRFAVVESNNNGVAEFVEKEKRTPKANQYYTNSEFLLGKDRLPPESNKKLKPNGAGRKHNGESEQGYPFGFGFGFDKHRNQVFKRCSSVLQRLMKHKHGWVFNEPVNVEALALHDYHDIIKHPMDLGTIKTRVSQNWYKSPREFAEDVRLVFRNAMTYNPKGHDVHVMAEQLLKIFEERWAVIETEFNPDWRYQMYHDAGLPTPTSRKVPHPSPFTRAPPVPQVRTLDRSESMTGPADFRSKPSRVAHVGRIPVPKKPKANDPNKRDMTYEEKQRLSTNLQSIPSEKLDAIVQIIKKRNTSLSQHDDEIEVDIDSVDAETLWELDRFVTNYRKNLSKQRRKIELGLQARGTARTAPVMNSAPMVAGALNSNFGPATNAEAGRQVDIASRSSSSSSSSSDSGSSSSDSDSDSSSGDGSEAGS</sequence>
<dbReference type="InterPro" id="IPR001487">
    <property type="entry name" value="Bromodomain"/>
</dbReference>
<dbReference type="AlphaFoldDB" id="A0A9Q1MJT6"/>
<dbReference type="PROSITE" id="PS00633">
    <property type="entry name" value="BROMODOMAIN_1"/>
    <property type="match status" value="1"/>
</dbReference>
<dbReference type="Pfam" id="PF17035">
    <property type="entry name" value="BET"/>
    <property type="match status" value="1"/>
</dbReference>
<keyword evidence="1" id="KW-0805">Transcription regulation</keyword>
<name>A0A9Q1MJT6_9SOLA</name>
<evidence type="ECO:0000256" key="1">
    <source>
        <dbReference type="ARBA" id="ARBA00023015"/>
    </source>
</evidence>
<dbReference type="CDD" id="cd05506">
    <property type="entry name" value="Bromo_plant1"/>
    <property type="match status" value="1"/>
</dbReference>
<proteinExistence type="predicted"/>
<dbReference type="InterPro" id="IPR018359">
    <property type="entry name" value="Bromodomain_CS"/>
</dbReference>
<dbReference type="Proteomes" id="UP001152561">
    <property type="component" value="Unassembled WGS sequence"/>
</dbReference>
<dbReference type="InterPro" id="IPR036427">
    <property type="entry name" value="Bromodomain-like_sf"/>
</dbReference>
<keyword evidence="3" id="KW-0804">Transcription</keyword>
<feature type="compositionally biased region" description="Low complexity" evidence="5">
    <location>
        <begin position="745"/>
        <end position="776"/>
    </location>
</feature>
<feature type="compositionally biased region" description="Basic and acidic residues" evidence="5">
    <location>
        <begin position="153"/>
        <end position="195"/>
    </location>
</feature>
<dbReference type="InterPro" id="IPR058670">
    <property type="entry name" value="PTPase_dom"/>
</dbReference>
<dbReference type="Gene3D" id="1.20.920.10">
    <property type="entry name" value="Bromodomain-like"/>
    <property type="match status" value="1"/>
</dbReference>
<evidence type="ECO:0000256" key="3">
    <source>
        <dbReference type="ARBA" id="ARBA00023163"/>
    </source>
</evidence>
<keyword evidence="9" id="KW-1185">Reference proteome</keyword>
<dbReference type="Pfam" id="PF00439">
    <property type="entry name" value="Bromodomain"/>
    <property type="match status" value="1"/>
</dbReference>
<evidence type="ECO:0000256" key="5">
    <source>
        <dbReference type="SAM" id="MobiDB-lite"/>
    </source>
</evidence>
<dbReference type="InterPro" id="IPR038336">
    <property type="entry name" value="NET_sf"/>
</dbReference>
<dbReference type="SMART" id="SM00297">
    <property type="entry name" value="BROMO"/>
    <property type="match status" value="1"/>
</dbReference>
<feature type="region of interest" description="Disordered" evidence="5">
    <location>
        <begin position="393"/>
        <end position="418"/>
    </location>
</feature>
<dbReference type="Gene3D" id="1.20.1270.220">
    <property type="match status" value="1"/>
</dbReference>
<dbReference type="PROSITE" id="PS51525">
    <property type="entry name" value="NET"/>
    <property type="match status" value="1"/>
</dbReference>
<evidence type="ECO:0000259" key="6">
    <source>
        <dbReference type="PROSITE" id="PS50014"/>
    </source>
</evidence>
<dbReference type="OrthoDB" id="21449at2759"/>
<feature type="domain" description="NET" evidence="7">
    <location>
        <begin position="613"/>
        <end position="694"/>
    </location>
</feature>
<evidence type="ECO:0000313" key="8">
    <source>
        <dbReference type="EMBL" id="KAJ8561019.1"/>
    </source>
</evidence>
<feature type="domain" description="Bromo" evidence="6">
    <location>
        <begin position="449"/>
        <end position="521"/>
    </location>
</feature>
<evidence type="ECO:0000256" key="2">
    <source>
        <dbReference type="ARBA" id="ARBA00023117"/>
    </source>
</evidence>
<evidence type="ECO:0000259" key="7">
    <source>
        <dbReference type="PROSITE" id="PS51525"/>
    </source>
</evidence>
<feature type="region of interest" description="Disordered" evidence="5">
    <location>
        <begin position="145"/>
        <end position="233"/>
    </location>
</feature>
<feature type="region of interest" description="Disordered" evidence="5">
    <location>
        <begin position="560"/>
        <end position="596"/>
    </location>
</feature>
<feature type="compositionally biased region" description="Low complexity" evidence="5">
    <location>
        <begin position="117"/>
        <end position="126"/>
    </location>
</feature>